<dbReference type="InterPro" id="IPR023090">
    <property type="entry name" value="UPF0702_alpha/beta_dom_sf"/>
</dbReference>
<keyword evidence="10" id="KW-1185">Reference proteome</keyword>
<evidence type="ECO:0000256" key="3">
    <source>
        <dbReference type="ARBA" id="ARBA00022475"/>
    </source>
</evidence>
<proteinExistence type="inferred from homology"/>
<keyword evidence="4 7" id="KW-0812">Transmembrane</keyword>
<keyword evidence="6 7" id="KW-0472">Membrane</keyword>
<feature type="domain" description="YetF C-terminal" evidence="8">
    <location>
        <begin position="94"/>
        <end position="172"/>
    </location>
</feature>
<accession>A0A372NWL1</accession>
<name>A0A372NWL1_9SPHI</name>
<comment type="subcellular location">
    <subcellularLocation>
        <location evidence="1">Cell membrane</location>
        <topology evidence="1">Multi-pass membrane protein</topology>
    </subcellularLocation>
</comment>
<feature type="transmembrane region" description="Helical" evidence="7">
    <location>
        <begin position="15"/>
        <end position="34"/>
    </location>
</feature>
<evidence type="ECO:0000256" key="2">
    <source>
        <dbReference type="ARBA" id="ARBA00006448"/>
    </source>
</evidence>
<dbReference type="AlphaFoldDB" id="A0A372NWL1"/>
<keyword evidence="3" id="KW-1003">Cell membrane</keyword>
<keyword evidence="5 7" id="KW-1133">Transmembrane helix</keyword>
<dbReference type="InterPro" id="IPR007353">
    <property type="entry name" value="DUF421"/>
</dbReference>
<protein>
    <submittedName>
        <fullName evidence="9">DUF421 domain-containing protein</fullName>
    </submittedName>
</protein>
<dbReference type="GO" id="GO:0005886">
    <property type="term" value="C:plasma membrane"/>
    <property type="evidence" value="ECO:0007669"/>
    <property type="project" value="UniProtKB-SubCell"/>
</dbReference>
<gene>
    <name evidence="9" type="ORF">D0C36_11790</name>
</gene>
<dbReference type="Proteomes" id="UP000264217">
    <property type="component" value="Unassembled WGS sequence"/>
</dbReference>
<evidence type="ECO:0000313" key="9">
    <source>
        <dbReference type="EMBL" id="RFZ93027.1"/>
    </source>
</evidence>
<dbReference type="RefSeq" id="WP_117392735.1">
    <property type="nucleotide sequence ID" value="NZ_QWDC01000002.1"/>
</dbReference>
<evidence type="ECO:0000256" key="5">
    <source>
        <dbReference type="ARBA" id="ARBA00022989"/>
    </source>
</evidence>
<dbReference type="Pfam" id="PF04239">
    <property type="entry name" value="DUF421"/>
    <property type="match status" value="1"/>
</dbReference>
<feature type="transmembrane region" description="Helical" evidence="7">
    <location>
        <begin position="46"/>
        <end position="65"/>
    </location>
</feature>
<dbReference type="PANTHER" id="PTHR34582:SF6">
    <property type="entry name" value="UPF0702 TRANSMEMBRANE PROTEIN YCAP"/>
    <property type="match status" value="1"/>
</dbReference>
<comment type="similarity">
    <text evidence="2">Belongs to the UPF0702 family.</text>
</comment>
<sequence>MSWNEVFLKDLDFKFAIEIIVRTLIMFTLILIILRLTGKKGIRQLSIFEVAIIIGFGSAAGDPMFTKDIAIVPSVIVLVTILLLYRGITWLACRSEKFESILEGDPQYVIEDGQFVLDNEDLTFAKDEFLAELRQQSIEHLGQVRIAVLETNGTVSFFYYADDEVKPGMPVLPKVYAQKSAIIKAEGEYACTYCGNVEHINAETHTCKRCHKHEWLKAIKTLRIT</sequence>
<evidence type="ECO:0000256" key="1">
    <source>
        <dbReference type="ARBA" id="ARBA00004651"/>
    </source>
</evidence>
<feature type="transmembrane region" description="Helical" evidence="7">
    <location>
        <begin position="71"/>
        <end position="93"/>
    </location>
</feature>
<dbReference type="OrthoDB" id="6538282at2"/>
<reference evidence="9 10" key="1">
    <citation type="submission" date="2018-08" db="EMBL/GenBank/DDBJ databases">
        <title>Mucilaginibacter sp. MYSH2.</title>
        <authorList>
            <person name="Seo T."/>
        </authorList>
    </citation>
    <scope>NUCLEOTIDE SEQUENCE [LARGE SCALE GENOMIC DNA]</scope>
    <source>
        <strain evidence="9 10">MYSH2</strain>
    </source>
</reference>
<comment type="caution">
    <text evidence="9">The sequence shown here is derived from an EMBL/GenBank/DDBJ whole genome shotgun (WGS) entry which is preliminary data.</text>
</comment>
<evidence type="ECO:0000259" key="8">
    <source>
        <dbReference type="Pfam" id="PF04239"/>
    </source>
</evidence>
<dbReference type="EMBL" id="QWDC01000002">
    <property type="protein sequence ID" value="RFZ93027.1"/>
    <property type="molecule type" value="Genomic_DNA"/>
</dbReference>
<evidence type="ECO:0000256" key="7">
    <source>
        <dbReference type="SAM" id="Phobius"/>
    </source>
</evidence>
<dbReference type="Gene3D" id="3.30.240.20">
    <property type="entry name" value="bsu07140 like domains"/>
    <property type="match status" value="1"/>
</dbReference>
<dbReference type="PANTHER" id="PTHR34582">
    <property type="entry name" value="UPF0702 TRANSMEMBRANE PROTEIN YCAP"/>
    <property type="match status" value="1"/>
</dbReference>
<evidence type="ECO:0000256" key="4">
    <source>
        <dbReference type="ARBA" id="ARBA00022692"/>
    </source>
</evidence>
<organism evidence="9 10">
    <name type="scientific">Mucilaginibacter conchicola</name>
    <dbReference type="NCBI Taxonomy" id="2303333"/>
    <lineage>
        <taxon>Bacteria</taxon>
        <taxon>Pseudomonadati</taxon>
        <taxon>Bacteroidota</taxon>
        <taxon>Sphingobacteriia</taxon>
        <taxon>Sphingobacteriales</taxon>
        <taxon>Sphingobacteriaceae</taxon>
        <taxon>Mucilaginibacter</taxon>
    </lineage>
</organism>
<evidence type="ECO:0000313" key="10">
    <source>
        <dbReference type="Proteomes" id="UP000264217"/>
    </source>
</evidence>
<evidence type="ECO:0000256" key="6">
    <source>
        <dbReference type="ARBA" id="ARBA00023136"/>
    </source>
</evidence>